<reference evidence="3" key="1">
    <citation type="submission" date="2022-01" db="EMBL/GenBank/DDBJ databases">
        <authorList>
            <person name="King R."/>
        </authorList>
    </citation>
    <scope>NUCLEOTIDE SEQUENCE</scope>
</reference>
<organism evidence="3 4">
    <name type="scientific">Nezara viridula</name>
    <name type="common">Southern green stink bug</name>
    <name type="synonym">Cimex viridulus</name>
    <dbReference type="NCBI Taxonomy" id="85310"/>
    <lineage>
        <taxon>Eukaryota</taxon>
        <taxon>Metazoa</taxon>
        <taxon>Ecdysozoa</taxon>
        <taxon>Arthropoda</taxon>
        <taxon>Hexapoda</taxon>
        <taxon>Insecta</taxon>
        <taxon>Pterygota</taxon>
        <taxon>Neoptera</taxon>
        <taxon>Paraneoptera</taxon>
        <taxon>Hemiptera</taxon>
        <taxon>Heteroptera</taxon>
        <taxon>Panheteroptera</taxon>
        <taxon>Pentatomomorpha</taxon>
        <taxon>Pentatomoidea</taxon>
        <taxon>Pentatomidae</taxon>
        <taxon>Pentatominae</taxon>
        <taxon>Nezara</taxon>
    </lineage>
</organism>
<feature type="compositionally biased region" description="Acidic residues" evidence="2">
    <location>
        <begin position="657"/>
        <end position="666"/>
    </location>
</feature>
<evidence type="ECO:0000256" key="1">
    <source>
        <dbReference type="ARBA" id="ARBA00023054"/>
    </source>
</evidence>
<proteinExistence type="predicted"/>
<feature type="compositionally biased region" description="Acidic residues" evidence="2">
    <location>
        <begin position="242"/>
        <end position="260"/>
    </location>
</feature>
<evidence type="ECO:0000313" key="3">
    <source>
        <dbReference type="EMBL" id="CAH1399634.1"/>
    </source>
</evidence>
<dbReference type="OrthoDB" id="6630769at2759"/>
<dbReference type="Proteomes" id="UP001152798">
    <property type="component" value="Chromosome 4"/>
</dbReference>
<protein>
    <submittedName>
        <fullName evidence="3">Uncharacterized protein</fullName>
    </submittedName>
</protein>
<gene>
    <name evidence="3" type="ORF">NEZAVI_LOCUS9045</name>
</gene>
<feature type="region of interest" description="Disordered" evidence="2">
    <location>
        <begin position="382"/>
        <end position="483"/>
    </location>
</feature>
<feature type="region of interest" description="Disordered" evidence="2">
    <location>
        <begin position="312"/>
        <end position="340"/>
    </location>
</feature>
<dbReference type="PANTHER" id="PTHR13183">
    <property type="entry name" value="AXONEMAL INNER ARM DYNEIN LIGHT CHAIN 28"/>
    <property type="match status" value="1"/>
</dbReference>
<dbReference type="GO" id="GO:0005930">
    <property type="term" value="C:axoneme"/>
    <property type="evidence" value="ECO:0007669"/>
    <property type="project" value="TreeGrafter"/>
</dbReference>
<dbReference type="AlphaFoldDB" id="A0A9P0HD16"/>
<dbReference type="EMBL" id="OV725080">
    <property type="protein sequence ID" value="CAH1399634.1"/>
    <property type="molecule type" value="Genomic_DNA"/>
</dbReference>
<feature type="region of interest" description="Disordered" evidence="2">
    <location>
        <begin position="592"/>
        <end position="689"/>
    </location>
</feature>
<dbReference type="GO" id="GO:0045504">
    <property type="term" value="F:dynein heavy chain binding"/>
    <property type="evidence" value="ECO:0007669"/>
    <property type="project" value="TreeGrafter"/>
</dbReference>
<sequence length="689" mass="81274">MPLSGIERPEWNFLKFKHFRVLDDGTLQSKPTKAERPWETQKIRNLLDQITNPESFTADKKKYKLMVSEEKATLAEVKELGKKVEQIIKDRKFTSRGINQKRHVMCSALFDELIRQVVIEYPDLGDILLRIRDHFRQEIYNYEQVFAASQVFGYRKQFMEKNDERLIELETEAKYLLEKQEKAIKRVEKAYKGSVNFISACEDIDVDEVEYWRAVQFYQNYIRYLLYYFDLRAEEEKITEDLEDKEDVTEEEEQEVETEGIESFTLGDAVLEEEEEDPPGIIDEEIKLDTKQQQKEEPIDKDLIYRENEEEVFDSDLDTEQSIVPGAPESKDDVLPPTDTDPIEQLQILLEEEMKHDVSFADIARGYMKEAYEEELKIIEERKRLEEERKKQEEEEKKKLEMEKSKKKEKERKKKEVKRVEIGEEFSEEGSEEEEEEVEEEELFRKKTVPTSEEDVPEARLSIVREGSFYRQPSDESESDKEMPLLTKPKYALLRRLTNALKCKDFVQRIPDLEPTKKRKVKKVLIKKPKTKPKDVTLVEQIPVVEEIPNVPEVGTQSFDEESLTAVRESEFKWGVPLLEYFQQIGRRTSTYYQQDEEDEDLDAQEKKDEETEERITSVSKEEEVVREEESELLSSGLTIGKTESTPSIEENKDEYISIDEEEEEKEEKIKAGELGEEEEEDDESVLLC</sequence>
<name>A0A9P0HD16_NEZVI</name>
<evidence type="ECO:0000313" key="4">
    <source>
        <dbReference type="Proteomes" id="UP001152798"/>
    </source>
</evidence>
<dbReference type="InterPro" id="IPR019347">
    <property type="entry name" value="Axonemal_dynein_light_chain"/>
</dbReference>
<feature type="compositionally biased region" description="Basic and acidic residues" evidence="2">
    <location>
        <begin position="382"/>
        <end position="408"/>
    </location>
</feature>
<keyword evidence="4" id="KW-1185">Reference proteome</keyword>
<keyword evidence="1" id="KW-0175">Coiled coil</keyword>
<feature type="compositionally biased region" description="Acidic residues" evidence="2">
    <location>
        <begin position="675"/>
        <end position="689"/>
    </location>
</feature>
<accession>A0A9P0HD16</accession>
<evidence type="ECO:0000256" key="2">
    <source>
        <dbReference type="SAM" id="MobiDB-lite"/>
    </source>
</evidence>
<feature type="region of interest" description="Disordered" evidence="2">
    <location>
        <begin position="242"/>
        <end position="261"/>
    </location>
</feature>
<dbReference type="PANTHER" id="PTHR13183:SF3">
    <property type="entry name" value="KDA INNER DYNEIN ARM LIGHT CHAIN, AXONEMAL, PUTATIVE-RELATED"/>
    <property type="match status" value="1"/>
</dbReference>
<dbReference type="Pfam" id="PF10211">
    <property type="entry name" value="Ax_dynein_light"/>
    <property type="match status" value="1"/>
</dbReference>
<feature type="compositionally biased region" description="Basic and acidic residues" evidence="2">
    <location>
        <begin position="604"/>
        <end position="624"/>
    </location>
</feature>
<feature type="compositionally biased region" description="Acidic residues" evidence="2">
    <location>
        <begin position="423"/>
        <end position="442"/>
    </location>
</feature>